<dbReference type="GO" id="GO:0008418">
    <property type="term" value="F:protein-N-terminal asparagine amidohydrolase activity"/>
    <property type="evidence" value="ECO:0007669"/>
    <property type="project" value="UniProtKB-UniRule"/>
</dbReference>
<evidence type="ECO:0000313" key="11">
    <source>
        <dbReference type="Proteomes" id="UP001347796"/>
    </source>
</evidence>
<evidence type="ECO:0000256" key="8">
    <source>
        <dbReference type="RuleBase" id="RU367082"/>
    </source>
</evidence>
<dbReference type="PANTHER" id="PTHR13035:SF0">
    <property type="entry name" value="PROTEIN N-TERMINAL GLUTAMINE AMIDOHYDROLASE"/>
    <property type="match status" value="1"/>
</dbReference>
<organism evidence="10 11">
    <name type="scientific">Patella caerulea</name>
    <name type="common">Rayed Mediterranean limpet</name>
    <dbReference type="NCBI Taxonomy" id="87958"/>
    <lineage>
        <taxon>Eukaryota</taxon>
        <taxon>Metazoa</taxon>
        <taxon>Spiralia</taxon>
        <taxon>Lophotrochozoa</taxon>
        <taxon>Mollusca</taxon>
        <taxon>Gastropoda</taxon>
        <taxon>Patellogastropoda</taxon>
        <taxon>Patelloidea</taxon>
        <taxon>Patellidae</taxon>
        <taxon>Patella</taxon>
    </lineage>
</organism>
<evidence type="ECO:0000256" key="6">
    <source>
        <dbReference type="ARBA" id="ARBA00029677"/>
    </source>
</evidence>
<dbReference type="AlphaFoldDB" id="A0AAN8K6C0"/>
<dbReference type="InterPro" id="IPR037132">
    <property type="entry name" value="N_Gln_amidohydro_ab_roll_sf"/>
</dbReference>
<evidence type="ECO:0000256" key="1">
    <source>
        <dbReference type="ARBA" id="ARBA00008985"/>
    </source>
</evidence>
<feature type="domain" description="Protein N-terminal glutamine amidohydrolase alpha beta roll" evidence="9">
    <location>
        <begin position="18"/>
        <end position="196"/>
    </location>
</feature>
<gene>
    <name evidence="10" type="ORF">SNE40_002568</name>
</gene>
<protein>
    <recommendedName>
        <fullName evidence="4 8">Protein N-terminal glutamine amidohydrolase</fullName>
        <ecNumber evidence="3 8">3.5.1.122</ecNumber>
    </recommendedName>
    <alternativeName>
        <fullName evidence="6 8">Protein NH2-terminal glutamine deamidase</fullName>
    </alternativeName>
</protein>
<evidence type="ECO:0000256" key="5">
    <source>
        <dbReference type="ARBA" id="ARBA00022801"/>
    </source>
</evidence>
<dbReference type="GO" id="GO:0005634">
    <property type="term" value="C:nucleus"/>
    <property type="evidence" value="ECO:0007669"/>
    <property type="project" value="TreeGrafter"/>
</dbReference>
<accession>A0AAN8K6C0</accession>
<comment type="caution">
    <text evidence="10">The sequence shown here is derived from an EMBL/GenBank/DDBJ whole genome shotgun (WGS) entry which is preliminary data.</text>
</comment>
<dbReference type="InterPro" id="IPR023128">
    <property type="entry name" value="Prot_N_Gln_amidohydro_ab_roll"/>
</dbReference>
<keyword evidence="5 8" id="KW-0378">Hydrolase</keyword>
<comment type="subunit">
    <text evidence="2 8">Monomer.</text>
</comment>
<dbReference type="FunFam" id="3.10.620.10:FF:000001">
    <property type="entry name" value="Blast:Protein N-terminal glutamine amidohydrolase"/>
    <property type="match status" value="1"/>
</dbReference>
<dbReference type="PANTHER" id="PTHR13035">
    <property type="entry name" value="PROTEIN N-TERMINAL GLUTAMINE AMIDOHYDROLASE"/>
    <property type="match status" value="1"/>
</dbReference>
<reference evidence="10 11" key="1">
    <citation type="submission" date="2024-01" db="EMBL/GenBank/DDBJ databases">
        <title>The genome of the rayed Mediterranean limpet Patella caerulea (Linnaeus, 1758).</title>
        <authorList>
            <person name="Anh-Thu Weber A."/>
            <person name="Halstead-Nussloch G."/>
        </authorList>
    </citation>
    <scope>NUCLEOTIDE SEQUENCE [LARGE SCALE GENOMIC DNA]</scope>
    <source>
        <strain evidence="10">AATW-2023a</strain>
        <tissue evidence="10">Whole specimen</tissue>
    </source>
</reference>
<dbReference type="Proteomes" id="UP001347796">
    <property type="component" value="Unassembled WGS sequence"/>
</dbReference>
<dbReference type="GO" id="GO:0005829">
    <property type="term" value="C:cytosol"/>
    <property type="evidence" value="ECO:0007669"/>
    <property type="project" value="TreeGrafter"/>
</dbReference>
<evidence type="ECO:0000256" key="7">
    <source>
        <dbReference type="ARBA" id="ARBA00048768"/>
    </source>
</evidence>
<dbReference type="InterPro" id="IPR039733">
    <property type="entry name" value="NTAQ1"/>
</dbReference>
<comment type="function">
    <text evidence="8">Mediates the side-chain deamidation of N-terminal glutamine residues to glutamate, an important step in N-end rule pathway of protein degradation. Conversion of the resulting N-terminal glutamine to glutamate renders the protein susceptible to arginylation, polyubiquitination and degradation as specified by the N-end rule. Does not act on substrates with internal or C-terminal glutamine and does not act on non-glutamine residues in any position.</text>
</comment>
<proteinExistence type="inferred from homology"/>
<dbReference type="Gene3D" id="3.10.620.10">
    <property type="entry name" value="Protein N-terminal glutamine amidohydrolase, alpha beta roll"/>
    <property type="match status" value="1"/>
</dbReference>
<keyword evidence="11" id="KW-1185">Reference proteome</keyword>
<dbReference type="EC" id="3.5.1.122" evidence="3 8"/>
<evidence type="ECO:0000256" key="4">
    <source>
        <dbReference type="ARBA" id="ARBA00021247"/>
    </source>
</evidence>
<dbReference type="GO" id="GO:0070773">
    <property type="term" value="F:protein-N-terminal glutamine amidohydrolase activity"/>
    <property type="evidence" value="ECO:0007669"/>
    <property type="project" value="UniProtKB-UniRule"/>
</dbReference>
<dbReference type="EMBL" id="JAZGQO010000002">
    <property type="protein sequence ID" value="KAK6190777.1"/>
    <property type="molecule type" value="Genomic_DNA"/>
</dbReference>
<name>A0AAN8K6C0_PATCE</name>
<evidence type="ECO:0000256" key="2">
    <source>
        <dbReference type="ARBA" id="ARBA00011245"/>
    </source>
</evidence>
<dbReference type="Pfam" id="PF09764">
    <property type="entry name" value="Nt_Gln_amidase"/>
    <property type="match status" value="1"/>
</dbReference>
<evidence type="ECO:0000313" key="10">
    <source>
        <dbReference type="EMBL" id="KAK6190777.1"/>
    </source>
</evidence>
<evidence type="ECO:0000259" key="9">
    <source>
        <dbReference type="Pfam" id="PF09764"/>
    </source>
</evidence>
<evidence type="ECO:0000256" key="3">
    <source>
        <dbReference type="ARBA" id="ARBA00012718"/>
    </source>
</evidence>
<comment type="catalytic activity">
    <reaction evidence="7 8">
        <text>N-terminal L-glutaminyl-[protein] + H2O = N-terminal L-glutamyl-[protein] + NH4(+)</text>
        <dbReference type="Rhea" id="RHEA:50680"/>
        <dbReference type="Rhea" id="RHEA-COMP:12668"/>
        <dbReference type="Rhea" id="RHEA-COMP:12777"/>
        <dbReference type="ChEBI" id="CHEBI:15377"/>
        <dbReference type="ChEBI" id="CHEBI:28938"/>
        <dbReference type="ChEBI" id="CHEBI:64721"/>
        <dbReference type="ChEBI" id="CHEBI:64722"/>
        <dbReference type="EC" id="3.5.1.122"/>
    </reaction>
</comment>
<comment type="similarity">
    <text evidence="1 8">Belongs to the NTAQ1 family.</text>
</comment>
<sequence length="199" mass="23516">MATIVPNNFLPDRLDCIYTKCYCEENVWKLCDFIKCRNPNALSNCFCVFISNKKRQIPLWCQKHSKRDDKLVLWDYHVIFVFKDNHQVLVYDLDTTLSFPCPSELYIISAIRREENLNEDFRRLFRVINAETFLKTFASDRCHMINMKDGNYFSPPPVYPPIKTAESTNNLEDFICMDEDVGVGTVMNYQQFCDKFLQV</sequence>